<reference evidence="4" key="1">
    <citation type="submission" date="2022-06" db="EMBL/GenBank/DDBJ databases">
        <title>Uncovering the hologenomic basis of an extraordinary plant invasion.</title>
        <authorList>
            <person name="Bieker V.C."/>
            <person name="Martin M.D."/>
            <person name="Gilbert T."/>
            <person name="Hodgins K."/>
            <person name="Battlay P."/>
            <person name="Petersen B."/>
            <person name="Wilson J."/>
        </authorList>
    </citation>
    <scope>NUCLEOTIDE SEQUENCE</scope>
    <source>
        <strain evidence="4">AA19_3_7</strain>
        <tissue evidence="4">Leaf</tissue>
    </source>
</reference>
<evidence type="ECO:0000256" key="1">
    <source>
        <dbReference type="ARBA" id="ARBA00006288"/>
    </source>
</evidence>
<dbReference type="InterPro" id="IPR012258">
    <property type="entry name" value="Acyl-CoA_oxidase"/>
</dbReference>
<dbReference type="GO" id="GO:0071949">
    <property type="term" value="F:FAD binding"/>
    <property type="evidence" value="ECO:0007669"/>
    <property type="project" value="InterPro"/>
</dbReference>
<dbReference type="GO" id="GO:0005777">
    <property type="term" value="C:peroxisome"/>
    <property type="evidence" value="ECO:0007669"/>
    <property type="project" value="InterPro"/>
</dbReference>
<evidence type="ECO:0000259" key="3">
    <source>
        <dbReference type="Pfam" id="PF01756"/>
    </source>
</evidence>
<dbReference type="AlphaFoldDB" id="A0AAD5C4R4"/>
<accession>A0AAD5C4R4</accession>
<dbReference type="Gene3D" id="1.20.140.10">
    <property type="entry name" value="Butyryl-CoA Dehydrogenase, subunit A, domain 3"/>
    <property type="match status" value="1"/>
</dbReference>
<feature type="domain" description="Acyl-CoA oxidase C-terminal" evidence="3">
    <location>
        <begin position="46"/>
        <end position="99"/>
    </location>
</feature>
<proteinExistence type="inferred from homology"/>
<dbReference type="PANTHER" id="PTHR10909:SF250">
    <property type="entry name" value="PEROXISOMAL ACYL-COENZYME A OXIDASE 1"/>
    <property type="match status" value="1"/>
</dbReference>
<dbReference type="InterPro" id="IPR002655">
    <property type="entry name" value="Acyl-CoA_oxidase_C"/>
</dbReference>
<comment type="caution">
    <text evidence="4">The sequence shown here is derived from an EMBL/GenBank/DDBJ whole genome shotgun (WGS) entry which is preliminary data.</text>
</comment>
<dbReference type="Proteomes" id="UP001206925">
    <property type="component" value="Unassembled WGS sequence"/>
</dbReference>
<dbReference type="GO" id="GO:0055088">
    <property type="term" value="P:lipid homeostasis"/>
    <property type="evidence" value="ECO:0007669"/>
    <property type="project" value="TreeGrafter"/>
</dbReference>
<protein>
    <recommendedName>
        <fullName evidence="3">Acyl-CoA oxidase C-terminal domain-containing protein</fullName>
    </recommendedName>
</protein>
<dbReference type="InterPro" id="IPR036250">
    <property type="entry name" value="AcylCo_DH-like_C"/>
</dbReference>
<organism evidence="4 5">
    <name type="scientific">Ambrosia artemisiifolia</name>
    <name type="common">Common ragweed</name>
    <dbReference type="NCBI Taxonomy" id="4212"/>
    <lineage>
        <taxon>Eukaryota</taxon>
        <taxon>Viridiplantae</taxon>
        <taxon>Streptophyta</taxon>
        <taxon>Embryophyta</taxon>
        <taxon>Tracheophyta</taxon>
        <taxon>Spermatophyta</taxon>
        <taxon>Magnoliopsida</taxon>
        <taxon>eudicotyledons</taxon>
        <taxon>Gunneridae</taxon>
        <taxon>Pentapetalae</taxon>
        <taxon>asterids</taxon>
        <taxon>campanulids</taxon>
        <taxon>Asterales</taxon>
        <taxon>Asteraceae</taxon>
        <taxon>Asteroideae</taxon>
        <taxon>Heliantheae alliance</taxon>
        <taxon>Heliantheae</taxon>
        <taxon>Ambrosia</taxon>
    </lineage>
</organism>
<gene>
    <name evidence="4" type="ORF">M8C21_022969</name>
</gene>
<name>A0AAD5C4R4_AMBAR</name>
<comment type="similarity">
    <text evidence="1">Belongs to the acyl-CoA oxidase family.</text>
</comment>
<dbReference type="PANTHER" id="PTHR10909">
    <property type="entry name" value="ELECTRON TRANSPORT OXIDOREDUCTASE"/>
    <property type="match status" value="1"/>
</dbReference>
<dbReference type="SUPFAM" id="SSF47203">
    <property type="entry name" value="Acyl-CoA dehydrogenase C-terminal domain-like"/>
    <property type="match status" value="1"/>
</dbReference>
<evidence type="ECO:0000313" key="4">
    <source>
        <dbReference type="EMBL" id="KAI7734378.1"/>
    </source>
</evidence>
<dbReference type="GO" id="GO:0001676">
    <property type="term" value="P:long-chain fatty acid metabolic process"/>
    <property type="evidence" value="ECO:0007669"/>
    <property type="project" value="TreeGrafter"/>
</dbReference>
<dbReference type="Pfam" id="PF01756">
    <property type="entry name" value="ACOX"/>
    <property type="match status" value="1"/>
</dbReference>
<sequence>VASFLVKTVSELGYKKPVGTTAYMGRVASLMQNNCAVQTAEAWLNPGAILEAFESRAARMVVWCHRQLAKFENPEEGFKELSADLIEASVAHCQLIVVSK</sequence>
<evidence type="ECO:0000256" key="2">
    <source>
        <dbReference type="ARBA" id="ARBA00023002"/>
    </source>
</evidence>
<evidence type="ECO:0000313" key="5">
    <source>
        <dbReference type="Proteomes" id="UP001206925"/>
    </source>
</evidence>
<keyword evidence="2" id="KW-0560">Oxidoreductase</keyword>
<dbReference type="GO" id="GO:0033540">
    <property type="term" value="P:fatty acid beta-oxidation using acyl-CoA oxidase"/>
    <property type="evidence" value="ECO:0007669"/>
    <property type="project" value="TreeGrafter"/>
</dbReference>
<dbReference type="GO" id="GO:0005504">
    <property type="term" value="F:fatty acid binding"/>
    <property type="evidence" value="ECO:0007669"/>
    <property type="project" value="TreeGrafter"/>
</dbReference>
<feature type="non-terminal residue" evidence="4">
    <location>
        <position position="1"/>
    </location>
</feature>
<dbReference type="EMBL" id="JAMZMK010009739">
    <property type="protein sequence ID" value="KAI7734378.1"/>
    <property type="molecule type" value="Genomic_DNA"/>
</dbReference>
<keyword evidence="5" id="KW-1185">Reference proteome</keyword>
<dbReference type="GO" id="GO:0003997">
    <property type="term" value="F:acyl-CoA oxidase activity"/>
    <property type="evidence" value="ECO:0007669"/>
    <property type="project" value="InterPro"/>
</dbReference>